<feature type="compositionally biased region" description="Polar residues" evidence="1">
    <location>
        <begin position="476"/>
        <end position="488"/>
    </location>
</feature>
<reference evidence="5" key="1">
    <citation type="submission" date="2010-07" db="EMBL/GenBank/DDBJ databases">
        <title>The genome sequence of Gaeumannomyces graminis var. tritici strain R3-111a-1.</title>
        <authorList>
            <consortium name="The Broad Institute Genome Sequencing Platform"/>
            <person name="Ma L.-J."/>
            <person name="Dead R."/>
            <person name="Young S."/>
            <person name="Zeng Q."/>
            <person name="Koehrsen M."/>
            <person name="Alvarado L."/>
            <person name="Berlin A."/>
            <person name="Chapman S.B."/>
            <person name="Chen Z."/>
            <person name="Freedman E."/>
            <person name="Gellesch M."/>
            <person name="Goldberg J."/>
            <person name="Griggs A."/>
            <person name="Gujja S."/>
            <person name="Heilman E.R."/>
            <person name="Heiman D."/>
            <person name="Hepburn T."/>
            <person name="Howarth C."/>
            <person name="Jen D."/>
            <person name="Larson L."/>
            <person name="Mehta T."/>
            <person name="Neiman D."/>
            <person name="Pearson M."/>
            <person name="Roberts A."/>
            <person name="Saif S."/>
            <person name="Shea T."/>
            <person name="Shenoy N."/>
            <person name="Sisk P."/>
            <person name="Stolte C."/>
            <person name="Sykes S."/>
            <person name="Walk T."/>
            <person name="White J."/>
            <person name="Yandava C."/>
            <person name="Haas B."/>
            <person name="Nusbaum C."/>
            <person name="Birren B."/>
        </authorList>
    </citation>
    <scope>NUCLEOTIDE SEQUENCE [LARGE SCALE GENOMIC DNA]</scope>
    <source>
        <strain evidence="5">R3-111a-1</strain>
    </source>
</reference>
<feature type="compositionally biased region" description="Basic residues" evidence="1">
    <location>
        <begin position="344"/>
        <end position="353"/>
    </location>
</feature>
<keyword evidence="2" id="KW-0472">Membrane</keyword>
<proteinExistence type="predicted"/>
<organism evidence="3">
    <name type="scientific">Gaeumannomyces tritici (strain R3-111a-1)</name>
    <name type="common">Wheat and barley take-all root rot fungus</name>
    <name type="synonym">Gaeumannomyces graminis var. tritici</name>
    <dbReference type="NCBI Taxonomy" id="644352"/>
    <lineage>
        <taxon>Eukaryota</taxon>
        <taxon>Fungi</taxon>
        <taxon>Dikarya</taxon>
        <taxon>Ascomycota</taxon>
        <taxon>Pezizomycotina</taxon>
        <taxon>Sordariomycetes</taxon>
        <taxon>Sordariomycetidae</taxon>
        <taxon>Magnaporthales</taxon>
        <taxon>Magnaporthaceae</taxon>
        <taxon>Gaeumannomyces</taxon>
    </lineage>
</organism>
<accession>J3P9L3</accession>
<dbReference type="eggNOG" id="ENOG502SB2Z">
    <property type="taxonomic scope" value="Eukaryota"/>
</dbReference>
<keyword evidence="2" id="KW-1133">Transmembrane helix</keyword>
<evidence type="ECO:0000256" key="2">
    <source>
        <dbReference type="SAM" id="Phobius"/>
    </source>
</evidence>
<dbReference type="AlphaFoldDB" id="J3P9L3"/>
<gene>
    <name evidence="4" type="primary">20350651</name>
    <name evidence="3" type="ORF">GGTG_10193</name>
</gene>
<feature type="compositionally biased region" description="Polar residues" evidence="1">
    <location>
        <begin position="267"/>
        <end position="281"/>
    </location>
</feature>
<dbReference type="HOGENOM" id="CLU_004045_0_0_1"/>
<dbReference type="OrthoDB" id="10259622at2759"/>
<reference evidence="4" key="5">
    <citation type="submission" date="2018-04" db="UniProtKB">
        <authorList>
            <consortium name="EnsemblFungi"/>
        </authorList>
    </citation>
    <scope>IDENTIFICATION</scope>
    <source>
        <strain evidence="4">R3-111a-1</strain>
    </source>
</reference>
<keyword evidence="5" id="KW-1185">Reference proteome</keyword>
<feature type="transmembrane region" description="Helical" evidence="2">
    <location>
        <begin position="653"/>
        <end position="676"/>
    </location>
</feature>
<feature type="region of interest" description="Disordered" evidence="1">
    <location>
        <begin position="323"/>
        <end position="365"/>
    </location>
</feature>
<feature type="region of interest" description="Disordered" evidence="1">
    <location>
        <begin position="447"/>
        <end position="492"/>
    </location>
</feature>
<protein>
    <recommendedName>
        <fullName evidence="6">Glycoprotease family protein</fullName>
    </recommendedName>
</protein>
<dbReference type="EMBL" id="GL385399">
    <property type="protein sequence ID" value="EJT73349.1"/>
    <property type="molecule type" value="Genomic_DNA"/>
</dbReference>
<feature type="compositionally biased region" description="Polar residues" evidence="1">
    <location>
        <begin position="1"/>
        <end position="21"/>
    </location>
</feature>
<feature type="compositionally biased region" description="Acidic residues" evidence="1">
    <location>
        <begin position="36"/>
        <end position="46"/>
    </location>
</feature>
<dbReference type="STRING" id="644352.J3P9L3"/>
<feature type="region of interest" description="Disordered" evidence="1">
    <location>
        <begin position="1"/>
        <end position="46"/>
    </location>
</feature>
<evidence type="ECO:0008006" key="6">
    <source>
        <dbReference type="Google" id="ProtNLM"/>
    </source>
</evidence>
<feature type="region of interest" description="Disordered" evidence="1">
    <location>
        <begin position="387"/>
        <end position="414"/>
    </location>
</feature>
<dbReference type="EnsemblFungi" id="EJT73349">
    <property type="protein sequence ID" value="EJT73349"/>
    <property type="gene ID" value="GGTG_10193"/>
</dbReference>
<sequence>MASTMAGSKLAQNSHSLTHRTNPPFPDAPSYSNDRDDWEDWSDEDPYMADDSEELIVVLEDTEGSLSPRLRKAPLPSRKSSVLLPENAYAAASRPTRLKSRARQMAQNRGVGIKVVTDMTKFRKQQQQLKMSAEADPRHGQFADIAALKALEGDQSQSSVGSWHWLKKTPTSKVGGGKSRMSRLRAEGASGSAQQDLSPSDRPIMIGLAFPSEEAESRVAASPQSSLADTPVGWPGRNQRYLPGQRNEQAHMRSVWSPDTEDADSPRTVSTLSPQTANSGSAARNAPPVPAIPAVPAAALSFRERQRLKDAQAEDEYDDNFTPVTLFEEDGSPILSRKPTTKSTKSRKSRGHARSPATSISTPDGWWDHIRTPFIEQGIVTPAIEQASNNPFKPKPHNQETQPQAANKSADTDEWWVGKDTKKGHLAGATEARPLSISVAVANMTRQTANQEPSPVIPSSSRATPNSRPNARFETGTGTQASENPPQSHSEKARILVEENEALAEQPPPYSPPNKEGPLRYRAVFPPGHPMCPQFPPSPGPVTPGLANTMTSQGAINMTEVPLTPAADRPSAQTQPRDAPLPTRAPGTYPTGDQFLAAVGNSPAARVERQRQRHEKEDAVAHKAGGFWRGRGCIPESGCYGRSGREGRKRRRVWLGVCVGVTLLIVLIVVLLVLLLPKKTQEAPQESIWLNLTNYPPVPTGVLTVVGADNSETVTSCVAPSTLWSCTLPKDQQAANKPYEANQPSFVIQIQFDNSTRQFWNVPDGAAPTFTPLPTGQVNDGFERPAQTHSPAIPEPDLGGDLSRLRRPERRAAKQEVSERPTLTSRAAAGIRALLMRDGAAAANPNFTPMPAPPSFQDMWFLGNTTDKIRSERKAGEVTPFFISFLPSLNSSAGPNMLARRGLGSGVSYFDPLLNSSAAPSDVDRLVPRPEVNADGTPAPARMIPRQVLQQPLRLFDRGLETEHYGFYTYFNKTIYVKSLQGPTNETARLGEVPADRDGGALPGEAKNAVVWGWTRFHVQIWTRRGNSTRLLSRDGRATEGLTEKEAWEARRPGTFPYPITVREDTHGGDRDGKGTVTYNITDRGKFDTGNIGLQFNNVGAGGEWVNPRGLKFNPSYGGIDGGTGGCKCAWTNFLNLGGSVVV</sequence>
<feature type="region of interest" description="Disordered" evidence="1">
    <location>
        <begin position="566"/>
        <end position="585"/>
    </location>
</feature>
<keyword evidence="2" id="KW-0812">Transmembrane</keyword>
<dbReference type="RefSeq" id="XP_009226323.1">
    <property type="nucleotide sequence ID" value="XM_009228059.1"/>
</dbReference>
<dbReference type="Proteomes" id="UP000006039">
    <property type="component" value="Unassembled WGS sequence"/>
</dbReference>
<feature type="compositionally biased region" description="Polar residues" evidence="1">
    <location>
        <begin position="399"/>
        <end position="409"/>
    </location>
</feature>
<reference evidence="3" key="3">
    <citation type="submission" date="2010-09" db="EMBL/GenBank/DDBJ databases">
        <title>Annotation of Gaeumannomyces graminis var. tritici R3-111a-1.</title>
        <authorList>
            <consortium name="The Broad Institute Genome Sequencing Platform"/>
            <person name="Ma L.-J."/>
            <person name="Dead R."/>
            <person name="Young S.K."/>
            <person name="Zeng Q."/>
            <person name="Gargeya S."/>
            <person name="Fitzgerald M."/>
            <person name="Haas B."/>
            <person name="Abouelleil A."/>
            <person name="Alvarado L."/>
            <person name="Arachchi H.M."/>
            <person name="Berlin A."/>
            <person name="Brown A."/>
            <person name="Chapman S.B."/>
            <person name="Chen Z."/>
            <person name="Dunbar C."/>
            <person name="Freedman E."/>
            <person name="Gearin G."/>
            <person name="Gellesch M."/>
            <person name="Goldberg J."/>
            <person name="Griggs A."/>
            <person name="Gujja S."/>
            <person name="Heiman D."/>
            <person name="Howarth C."/>
            <person name="Larson L."/>
            <person name="Lui A."/>
            <person name="MacDonald P.J.P."/>
            <person name="Mehta T."/>
            <person name="Montmayeur A."/>
            <person name="Murphy C."/>
            <person name="Neiman D."/>
            <person name="Pearson M."/>
            <person name="Priest M."/>
            <person name="Roberts A."/>
            <person name="Saif S."/>
            <person name="Shea T."/>
            <person name="Shenoy N."/>
            <person name="Sisk P."/>
            <person name="Stolte C."/>
            <person name="Sykes S."/>
            <person name="Yandava C."/>
            <person name="Wortman J."/>
            <person name="Nusbaum C."/>
            <person name="Birren B."/>
        </authorList>
    </citation>
    <scope>NUCLEOTIDE SEQUENCE</scope>
    <source>
        <strain evidence="3">R3-111a-1</strain>
    </source>
</reference>
<feature type="region of interest" description="Disordered" evidence="1">
    <location>
        <begin position="776"/>
        <end position="804"/>
    </location>
</feature>
<feature type="region of interest" description="Disordered" evidence="1">
    <location>
        <begin position="159"/>
        <end position="290"/>
    </location>
</feature>
<dbReference type="GeneID" id="20350651"/>
<reference evidence="4" key="4">
    <citation type="journal article" date="2015" name="G3 (Bethesda)">
        <title>Genome sequences of three phytopathogenic species of the Magnaporthaceae family of fungi.</title>
        <authorList>
            <person name="Okagaki L.H."/>
            <person name="Nunes C.C."/>
            <person name="Sailsbery J."/>
            <person name="Clay B."/>
            <person name="Brown D."/>
            <person name="John T."/>
            <person name="Oh Y."/>
            <person name="Young N."/>
            <person name="Fitzgerald M."/>
            <person name="Haas B.J."/>
            <person name="Zeng Q."/>
            <person name="Young S."/>
            <person name="Adiconis X."/>
            <person name="Fan L."/>
            <person name="Levin J.Z."/>
            <person name="Mitchell T.K."/>
            <person name="Okubara P.A."/>
            <person name="Farman M.L."/>
            <person name="Kohn L.M."/>
            <person name="Birren B."/>
            <person name="Ma L.-J."/>
            <person name="Dean R.A."/>
        </authorList>
    </citation>
    <scope>NUCLEOTIDE SEQUENCE</scope>
    <source>
        <strain evidence="4">R3-111a-1</strain>
    </source>
</reference>
<evidence type="ECO:0000256" key="1">
    <source>
        <dbReference type="SAM" id="MobiDB-lite"/>
    </source>
</evidence>
<feature type="compositionally biased region" description="Polar residues" evidence="1">
    <location>
        <begin position="447"/>
        <end position="469"/>
    </location>
</feature>
<evidence type="ECO:0000313" key="3">
    <source>
        <dbReference type="EMBL" id="EJT73349.1"/>
    </source>
</evidence>
<reference evidence="3" key="2">
    <citation type="submission" date="2010-07" db="EMBL/GenBank/DDBJ databases">
        <authorList>
            <consortium name="The Broad Institute Genome Sequencing Platform"/>
            <consortium name="Broad Institute Genome Sequencing Center for Infectious Disease"/>
            <person name="Ma L.-J."/>
            <person name="Dead R."/>
            <person name="Young S."/>
            <person name="Zeng Q."/>
            <person name="Koehrsen M."/>
            <person name="Alvarado L."/>
            <person name="Berlin A."/>
            <person name="Chapman S.B."/>
            <person name="Chen Z."/>
            <person name="Freedman E."/>
            <person name="Gellesch M."/>
            <person name="Goldberg J."/>
            <person name="Griggs A."/>
            <person name="Gujja S."/>
            <person name="Heilman E.R."/>
            <person name="Heiman D."/>
            <person name="Hepburn T."/>
            <person name="Howarth C."/>
            <person name="Jen D."/>
            <person name="Larson L."/>
            <person name="Mehta T."/>
            <person name="Neiman D."/>
            <person name="Pearson M."/>
            <person name="Roberts A."/>
            <person name="Saif S."/>
            <person name="Shea T."/>
            <person name="Shenoy N."/>
            <person name="Sisk P."/>
            <person name="Stolte C."/>
            <person name="Sykes S."/>
            <person name="Walk T."/>
            <person name="White J."/>
            <person name="Yandava C."/>
            <person name="Haas B."/>
            <person name="Nusbaum C."/>
            <person name="Birren B."/>
        </authorList>
    </citation>
    <scope>NUCLEOTIDE SEQUENCE</scope>
    <source>
        <strain evidence="3">R3-111a-1</strain>
    </source>
</reference>
<dbReference type="VEuPathDB" id="FungiDB:GGTG_10193"/>
<evidence type="ECO:0000313" key="5">
    <source>
        <dbReference type="Proteomes" id="UP000006039"/>
    </source>
</evidence>
<name>J3P9L3_GAET3</name>
<evidence type="ECO:0000313" key="4">
    <source>
        <dbReference type="EnsemblFungi" id="EJT73349"/>
    </source>
</evidence>